<dbReference type="CDD" id="cd03441">
    <property type="entry name" value="R_hydratase_like"/>
    <property type="match status" value="1"/>
</dbReference>
<keyword evidence="3" id="KW-1185">Reference proteome</keyword>
<dbReference type="InterPro" id="IPR029069">
    <property type="entry name" value="HotDog_dom_sf"/>
</dbReference>
<dbReference type="RefSeq" id="WP_187785495.1">
    <property type="nucleotide sequence ID" value="NZ_JACTVA010000030.1"/>
</dbReference>
<gene>
    <name evidence="2" type="ORF">IBL26_15945</name>
</gene>
<name>A0ABR7RPJ3_9PROT</name>
<proteinExistence type="predicted"/>
<evidence type="ECO:0000313" key="3">
    <source>
        <dbReference type="Proteomes" id="UP000626026"/>
    </source>
</evidence>
<protein>
    <submittedName>
        <fullName evidence="2">MaoC family dehydratase N-terminal domain-containing protein</fullName>
    </submittedName>
</protein>
<dbReference type="SUPFAM" id="SSF54637">
    <property type="entry name" value="Thioesterase/thiol ester dehydrase-isomerase"/>
    <property type="match status" value="2"/>
</dbReference>
<sequence length="384" mass="43079">MSATTLEQPGTRLFPKITEAALDDLRQRIGKPIENTAEPWNYEATRDNIRHYAHGIGDDNPLWCDPAYAERSAHGGILALPSFLFTTSRIISGYVGGLPGVHAMWSGADWRWHRWVRRNEVIRTEAHLSDLVEHNTGFAGRAIRQVYHVDFYGDGGDKVAEAESWCFRTDRDAAREQGTKYTDVKSKPPRVYTDEELDRVYKLYEAEEVRGATPRYYEDVQVGDALPTMAKGPMTVTGFVAFAQGWGGLYIRANKLAWRQIRNHPGLGIKNRFGIPDCPERVHWEPEMALMVGAPGAYDYGPERCSWLTHHVTNWMGDAGFLTRATSKLRRHNPEGDLLFIDGKVTGKRVEGGRNLVDIEQQAVNQDGELSVLGTATVALPSRA</sequence>
<accession>A0ABR7RPJ3</accession>
<feature type="domain" description="FAS1-like dehydratase" evidence="1">
    <location>
        <begin position="38"/>
        <end position="136"/>
    </location>
</feature>
<evidence type="ECO:0000313" key="2">
    <source>
        <dbReference type="EMBL" id="MBC9208338.1"/>
    </source>
</evidence>
<evidence type="ECO:0000259" key="1">
    <source>
        <dbReference type="Pfam" id="PF13452"/>
    </source>
</evidence>
<dbReference type="EMBL" id="JACTVA010000030">
    <property type="protein sequence ID" value="MBC9208338.1"/>
    <property type="molecule type" value="Genomic_DNA"/>
</dbReference>
<dbReference type="InterPro" id="IPR039569">
    <property type="entry name" value="FAS1-like_DH_region"/>
</dbReference>
<dbReference type="Gene3D" id="3.10.129.10">
    <property type="entry name" value="Hotdog Thioesterase"/>
    <property type="match status" value="2"/>
</dbReference>
<dbReference type="Pfam" id="PF13452">
    <property type="entry name" value="FAS1_DH_region"/>
    <property type="match status" value="1"/>
</dbReference>
<organism evidence="2 3">
    <name type="scientific">Teichococcus aerophilus</name>
    <dbReference type="NCBI Taxonomy" id="1224513"/>
    <lineage>
        <taxon>Bacteria</taxon>
        <taxon>Pseudomonadati</taxon>
        <taxon>Pseudomonadota</taxon>
        <taxon>Alphaproteobacteria</taxon>
        <taxon>Acetobacterales</taxon>
        <taxon>Roseomonadaceae</taxon>
        <taxon>Roseomonas</taxon>
    </lineage>
</organism>
<reference evidence="2 3" key="1">
    <citation type="journal article" date="2013" name="Int. J. Syst. Evol. Microbiol.">
        <title>Roseomonas aerophila sp. nov., isolated from air.</title>
        <authorList>
            <person name="Kim S.J."/>
            <person name="Weon H.Y."/>
            <person name="Ahn J.H."/>
            <person name="Hong S.B."/>
            <person name="Seok S.J."/>
            <person name="Whang K.S."/>
            <person name="Kwon S.W."/>
        </authorList>
    </citation>
    <scope>NUCLEOTIDE SEQUENCE [LARGE SCALE GENOMIC DNA]</scope>
    <source>
        <strain evidence="2 3">NBRC 108923</strain>
    </source>
</reference>
<comment type="caution">
    <text evidence="2">The sequence shown here is derived from an EMBL/GenBank/DDBJ whole genome shotgun (WGS) entry which is preliminary data.</text>
</comment>
<dbReference type="Proteomes" id="UP000626026">
    <property type="component" value="Unassembled WGS sequence"/>
</dbReference>